<proteinExistence type="inferred from homology"/>
<dbReference type="InterPro" id="IPR046953">
    <property type="entry name" value="Spore_GerAC-like_C"/>
</dbReference>
<dbReference type="Pfam" id="PF25198">
    <property type="entry name" value="Spore_GerAC_N"/>
    <property type="match status" value="1"/>
</dbReference>
<comment type="subcellular location">
    <subcellularLocation>
        <location evidence="1">Membrane</location>
        <topology evidence="1">Lipid-anchor</topology>
    </subcellularLocation>
</comment>
<dbReference type="Gene3D" id="3.30.300.210">
    <property type="entry name" value="Nutrient germinant receptor protein C, domain 3"/>
    <property type="match status" value="1"/>
</dbReference>
<dbReference type="Pfam" id="PF05504">
    <property type="entry name" value="Spore_GerAC"/>
    <property type="match status" value="1"/>
</dbReference>
<keyword evidence="5" id="KW-0472">Membrane</keyword>
<dbReference type="Proteomes" id="UP001285921">
    <property type="component" value="Unassembled WGS sequence"/>
</dbReference>
<evidence type="ECO:0008006" key="12">
    <source>
        <dbReference type="Google" id="ProtNLM"/>
    </source>
</evidence>
<name>A0ABQ6NHM0_9BACL</name>
<evidence type="ECO:0000256" key="5">
    <source>
        <dbReference type="ARBA" id="ARBA00023136"/>
    </source>
</evidence>
<comment type="caution">
    <text evidence="10">The sequence shown here is derived from an EMBL/GenBank/DDBJ whole genome shotgun (WGS) entry which is preliminary data.</text>
</comment>
<evidence type="ECO:0000313" key="10">
    <source>
        <dbReference type="EMBL" id="GMK44586.1"/>
    </source>
</evidence>
<dbReference type="InterPro" id="IPR008844">
    <property type="entry name" value="Spore_GerAC-like"/>
</dbReference>
<evidence type="ECO:0000256" key="6">
    <source>
        <dbReference type="ARBA" id="ARBA00023139"/>
    </source>
</evidence>
<protein>
    <recommendedName>
        <fullName evidence="12">Ger(X)C family spore germination protein</fullName>
    </recommendedName>
</protein>
<dbReference type="InterPro" id="IPR038501">
    <property type="entry name" value="Spore_GerAC_C_sf"/>
</dbReference>
<evidence type="ECO:0000256" key="3">
    <source>
        <dbReference type="ARBA" id="ARBA00022544"/>
    </source>
</evidence>
<reference evidence="10 11" key="1">
    <citation type="submission" date="2023-05" db="EMBL/GenBank/DDBJ databases">
        <title>Draft genome of Paenibacillus sp. CCS26.</title>
        <authorList>
            <person name="Akita H."/>
            <person name="Shinto Y."/>
            <person name="Kimura Z."/>
        </authorList>
    </citation>
    <scope>NUCLEOTIDE SEQUENCE [LARGE SCALE GENOMIC DNA]</scope>
    <source>
        <strain evidence="10 11">CCS26</strain>
    </source>
</reference>
<dbReference type="InterPro" id="IPR057336">
    <property type="entry name" value="GerAC_N"/>
</dbReference>
<dbReference type="PANTHER" id="PTHR35789:SF1">
    <property type="entry name" value="SPORE GERMINATION PROTEIN B3"/>
    <property type="match status" value="1"/>
</dbReference>
<feature type="domain" description="Spore germination protein N-terminal" evidence="9">
    <location>
        <begin position="29"/>
        <end position="232"/>
    </location>
</feature>
<dbReference type="NCBIfam" id="TIGR02887">
    <property type="entry name" value="spore_ger_x_C"/>
    <property type="match status" value="1"/>
</dbReference>
<accession>A0ABQ6NHM0</accession>
<keyword evidence="11" id="KW-1185">Reference proteome</keyword>
<dbReference type="RefSeq" id="WP_317979550.1">
    <property type="nucleotide sequence ID" value="NZ_BTCL01000004.1"/>
</dbReference>
<organism evidence="10 11">
    <name type="scientific">Paenibacillus glycanilyticus</name>
    <dbReference type="NCBI Taxonomy" id="126569"/>
    <lineage>
        <taxon>Bacteria</taxon>
        <taxon>Bacillati</taxon>
        <taxon>Bacillota</taxon>
        <taxon>Bacilli</taxon>
        <taxon>Bacillales</taxon>
        <taxon>Paenibacillaceae</taxon>
        <taxon>Paenibacillus</taxon>
    </lineage>
</organism>
<gene>
    <name evidence="10" type="ORF">PghCCS26_17140</name>
</gene>
<keyword evidence="4" id="KW-0732">Signal</keyword>
<evidence type="ECO:0000256" key="1">
    <source>
        <dbReference type="ARBA" id="ARBA00004635"/>
    </source>
</evidence>
<comment type="similarity">
    <text evidence="2">Belongs to the GerABKC lipoprotein family.</text>
</comment>
<evidence type="ECO:0000256" key="2">
    <source>
        <dbReference type="ARBA" id="ARBA00007886"/>
    </source>
</evidence>
<evidence type="ECO:0000313" key="11">
    <source>
        <dbReference type="Proteomes" id="UP001285921"/>
    </source>
</evidence>
<evidence type="ECO:0000256" key="7">
    <source>
        <dbReference type="ARBA" id="ARBA00023288"/>
    </source>
</evidence>
<keyword evidence="7" id="KW-0449">Lipoprotein</keyword>
<evidence type="ECO:0000259" key="9">
    <source>
        <dbReference type="Pfam" id="PF25198"/>
    </source>
</evidence>
<sequence>MHTTRMWIISVRTLCAIMLAVPFLTGCWDRLEIEERAVVLGVSIDKVNMETAEKEEDEISHLRGTIPTPEKGMVRVAVQIALPGRIPLGPGESGGGGGGSVGKTVWVIDVVGHSLDDAIMNLQQQVSSKLFFGHLRVIVISEAVARNGLENINDYFRRNSEVRRMAWMMVAKGQARKLMLAAPPLERVPTLYLMSTLDEGIRMGKFPKDYIGIFWSNVSKKGQEGFLPYVEIKKEENVEIKGLAYFVGDQMVGVTKPLEIAGYLGIKGINPAGYRVFVQLSNPEQTIMTTATHRRSKIKVQIKDGIPHFTIDMGIELNVEGKLSDEIQINNPEVLRMIEEKQTEDAVKSYSKLIKDSQEKGSDYFGFGEIVRAKKPRYWNKRIKTAEEWGKMYRNCTFDVKVTLKVRRIGMKGV</sequence>
<keyword evidence="6" id="KW-0564">Palmitate</keyword>
<dbReference type="PANTHER" id="PTHR35789">
    <property type="entry name" value="SPORE GERMINATION PROTEIN B3"/>
    <property type="match status" value="1"/>
</dbReference>
<keyword evidence="3" id="KW-0309">Germination</keyword>
<dbReference type="EMBL" id="BTCL01000004">
    <property type="protein sequence ID" value="GMK44586.1"/>
    <property type="molecule type" value="Genomic_DNA"/>
</dbReference>
<dbReference type="PROSITE" id="PS51257">
    <property type="entry name" value="PROKAR_LIPOPROTEIN"/>
    <property type="match status" value="1"/>
</dbReference>
<evidence type="ECO:0000256" key="4">
    <source>
        <dbReference type="ARBA" id="ARBA00022729"/>
    </source>
</evidence>
<feature type="domain" description="Spore germination GerAC-like C-terminal" evidence="8">
    <location>
        <begin position="241"/>
        <end position="410"/>
    </location>
</feature>
<evidence type="ECO:0000259" key="8">
    <source>
        <dbReference type="Pfam" id="PF05504"/>
    </source>
</evidence>